<dbReference type="CDD" id="cd00063">
    <property type="entry name" value="FN3"/>
    <property type="match status" value="1"/>
</dbReference>
<dbReference type="EMBL" id="CAEZZJ010000029">
    <property type="protein sequence ID" value="CAB4754232.1"/>
    <property type="molecule type" value="Genomic_DNA"/>
</dbReference>
<organism evidence="1">
    <name type="scientific">freshwater metagenome</name>
    <dbReference type="NCBI Taxonomy" id="449393"/>
    <lineage>
        <taxon>unclassified sequences</taxon>
        <taxon>metagenomes</taxon>
        <taxon>ecological metagenomes</taxon>
    </lineage>
</organism>
<sequence length="279" mass="29611">MSIQKYKGIITALSISLILGITAPQSAIADNLPADTTYSDSINKFFNLEFIPADEKYGAILIEPAGTSNRSGAKYKSWLKRTNASMSKISAALSKLTALSAGPSYSKSDPQLKTYVEAYSKYLAAVKKSLAKKKAVKADQPILQALADDIAKQGDAWNALYAEDLAASNFSAPTTTPNITFTVADDPAGGKILYANPANAANFDQQALRITSYDFEWYVGSSTSTPISGSADLESIKANGNVFSLTGAVAGGLYFFRIKATNSVGSSPWSTFFQATIAS</sequence>
<proteinExistence type="predicted"/>
<dbReference type="InterPro" id="IPR013783">
    <property type="entry name" value="Ig-like_fold"/>
</dbReference>
<evidence type="ECO:0000313" key="1">
    <source>
        <dbReference type="EMBL" id="CAB4754232.1"/>
    </source>
</evidence>
<accession>A0A6J6U3B9</accession>
<dbReference type="SUPFAM" id="SSF49265">
    <property type="entry name" value="Fibronectin type III"/>
    <property type="match status" value="1"/>
</dbReference>
<gene>
    <name evidence="1" type="ORF">UFOPK2852_00403</name>
</gene>
<protein>
    <submittedName>
        <fullName evidence="1">Unannotated protein</fullName>
    </submittedName>
</protein>
<reference evidence="1" key="1">
    <citation type="submission" date="2020-05" db="EMBL/GenBank/DDBJ databases">
        <authorList>
            <person name="Chiriac C."/>
            <person name="Salcher M."/>
            <person name="Ghai R."/>
            <person name="Kavagutti S V."/>
        </authorList>
    </citation>
    <scope>NUCLEOTIDE SEQUENCE</scope>
</reference>
<dbReference type="Gene3D" id="2.60.40.10">
    <property type="entry name" value="Immunoglobulins"/>
    <property type="match status" value="1"/>
</dbReference>
<dbReference type="AlphaFoldDB" id="A0A6J6U3B9"/>
<name>A0A6J6U3B9_9ZZZZ</name>
<dbReference type="InterPro" id="IPR003961">
    <property type="entry name" value="FN3_dom"/>
</dbReference>
<dbReference type="InterPro" id="IPR036116">
    <property type="entry name" value="FN3_sf"/>
</dbReference>